<comment type="caution">
    <text evidence="1">The sequence shown here is derived from an EMBL/GenBank/DDBJ whole genome shotgun (WGS) entry which is preliminary data.</text>
</comment>
<feature type="non-terminal residue" evidence="1">
    <location>
        <position position="249"/>
    </location>
</feature>
<dbReference type="AlphaFoldDB" id="A0A0F8YAK6"/>
<reference evidence="1" key="1">
    <citation type="journal article" date="2015" name="Nature">
        <title>Complex archaea that bridge the gap between prokaryotes and eukaryotes.</title>
        <authorList>
            <person name="Spang A."/>
            <person name="Saw J.H."/>
            <person name="Jorgensen S.L."/>
            <person name="Zaremba-Niedzwiedzka K."/>
            <person name="Martijn J."/>
            <person name="Lind A.E."/>
            <person name="van Eijk R."/>
            <person name="Schleper C."/>
            <person name="Guy L."/>
            <person name="Ettema T.J."/>
        </authorList>
    </citation>
    <scope>NUCLEOTIDE SEQUENCE</scope>
</reference>
<gene>
    <name evidence="1" type="ORF">LCGC14_3117950</name>
</gene>
<evidence type="ECO:0000313" key="1">
    <source>
        <dbReference type="EMBL" id="KKK51139.1"/>
    </source>
</evidence>
<protein>
    <submittedName>
        <fullName evidence="1">Uncharacterized protein</fullName>
    </submittedName>
</protein>
<sequence>MPQLLNSSIITERSKYLSFGHMGSGKTFAAGTMPGRIYVLCIGGANEVITLMSPDFTSKHPRKKGLITYDSVKENLGKRGSFSQAMGYDACCDLLDAALELDRSGETPFDSLVVDGSTGLRGLAMNKSMEITYATAKSVDKSSMKKFMDHGIIIPQDNDYFGEQSLIWKFVNWCFSLDKHFNLITHVWEATKQNRATRETTILSKKPSFTGKQRASIPTLFDNVWYFSTSGGKKSMQYEAQTQGDEIVE</sequence>
<dbReference type="EMBL" id="LAZR01067662">
    <property type="protein sequence ID" value="KKK51139.1"/>
    <property type="molecule type" value="Genomic_DNA"/>
</dbReference>
<name>A0A0F8YAK6_9ZZZZ</name>
<proteinExistence type="predicted"/>
<organism evidence="1">
    <name type="scientific">marine sediment metagenome</name>
    <dbReference type="NCBI Taxonomy" id="412755"/>
    <lineage>
        <taxon>unclassified sequences</taxon>
        <taxon>metagenomes</taxon>
        <taxon>ecological metagenomes</taxon>
    </lineage>
</organism>
<accession>A0A0F8YAK6</accession>